<dbReference type="NCBIfam" id="TIGR00077">
    <property type="entry name" value="lspA"/>
    <property type="match status" value="1"/>
</dbReference>
<evidence type="ECO:0000256" key="10">
    <source>
        <dbReference type="RuleBase" id="RU004181"/>
    </source>
</evidence>
<organism evidence="11 12">
    <name type="scientific">Parahalioglobus pacificus</name>
    <dbReference type="NCBI Taxonomy" id="930806"/>
    <lineage>
        <taxon>Bacteria</taxon>
        <taxon>Pseudomonadati</taxon>
        <taxon>Pseudomonadota</taxon>
        <taxon>Gammaproteobacteria</taxon>
        <taxon>Cellvibrionales</taxon>
        <taxon>Halieaceae</taxon>
        <taxon>Parahalioglobus</taxon>
    </lineage>
</organism>
<comment type="function">
    <text evidence="9">This protein specifically catalyzes the removal of signal peptides from prolipoproteins.</text>
</comment>
<reference evidence="11" key="1">
    <citation type="journal article" date="2014" name="Int. J. Syst. Evol. Microbiol.">
        <title>Complete genome sequence of Corynebacterium casei LMG S-19264T (=DSM 44701T), isolated from a smear-ripened cheese.</title>
        <authorList>
            <consortium name="US DOE Joint Genome Institute (JGI-PGF)"/>
            <person name="Walter F."/>
            <person name="Albersmeier A."/>
            <person name="Kalinowski J."/>
            <person name="Ruckert C."/>
        </authorList>
    </citation>
    <scope>NUCLEOTIDE SEQUENCE</scope>
    <source>
        <strain evidence="11">KCTC 23430</strain>
    </source>
</reference>
<comment type="pathway">
    <text evidence="9">Protein modification; lipoprotein biosynthesis (signal peptide cleavage).</text>
</comment>
<dbReference type="GO" id="GO:0004190">
    <property type="term" value="F:aspartic-type endopeptidase activity"/>
    <property type="evidence" value="ECO:0007669"/>
    <property type="project" value="UniProtKB-UniRule"/>
</dbReference>
<evidence type="ECO:0000256" key="5">
    <source>
        <dbReference type="ARBA" id="ARBA00022750"/>
    </source>
</evidence>
<dbReference type="InterPro" id="IPR001872">
    <property type="entry name" value="Peptidase_A8"/>
</dbReference>
<dbReference type="Pfam" id="PF01252">
    <property type="entry name" value="Peptidase_A8"/>
    <property type="match status" value="1"/>
</dbReference>
<dbReference type="HAMAP" id="MF_00161">
    <property type="entry name" value="LspA"/>
    <property type="match status" value="1"/>
</dbReference>
<comment type="similarity">
    <text evidence="1 9 10">Belongs to the peptidase A8 family.</text>
</comment>
<keyword evidence="3 9" id="KW-0645">Protease</keyword>
<evidence type="ECO:0000256" key="1">
    <source>
        <dbReference type="ARBA" id="ARBA00006139"/>
    </source>
</evidence>
<dbReference type="PRINTS" id="PR00781">
    <property type="entry name" value="LIPOSIGPTASE"/>
</dbReference>
<feature type="transmembrane region" description="Helical" evidence="9">
    <location>
        <begin position="99"/>
        <end position="116"/>
    </location>
</feature>
<evidence type="ECO:0000256" key="9">
    <source>
        <dbReference type="HAMAP-Rule" id="MF_00161"/>
    </source>
</evidence>
<keyword evidence="8 9" id="KW-0472">Membrane</keyword>
<comment type="caution">
    <text evidence="11">The sequence shown here is derived from an EMBL/GenBank/DDBJ whole genome shotgun (WGS) entry which is preliminary data.</text>
</comment>
<dbReference type="GO" id="GO:0006508">
    <property type="term" value="P:proteolysis"/>
    <property type="evidence" value="ECO:0007669"/>
    <property type="project" value="UniProtKB-KW"/>
</dbReference>
<protein>
    <recommendedName>
        <fullName evidence="9">Lipoprotein signal peptidase</fullName>
        <ecNumber evidence="9">3.4.23.36</ecNumber>
    </recommendedName>
    <alternativeName>
        <fullName evidence="9">Prolipoprotein signal peptidase</fullName>
    </alternativeName>
    <alternativeName>
        <fullName evidence="9">Signal peptidase II</fullName>
        <shortName evidence="9">SPase II</shortName>
    </alternativeName>
</protein>
<dbReference type="RefSeq" id="WP_229802776.1">
    <property type="nucleotide sequence ID" value="NZ_BMYM01000003.1"/>
</dbReference>
<feature type="active site" evidence="9">
    <location>
        <position position="144"/>
    </location>
</feature>
<comment type="catalytic activity">
    <reaction evidence="9">
        <text>Release of signal peptides from bacterial membrane prolipoproteins. Hydrolyzes -Xaa-Yaa-Zaa-|-(S,diacylglyceryl)Cys-, in which Xaa is hydrophobic (preferably Leu), and Yaa (Ala or Ser) and Zaa (Gly or Ala) have small, neutral side chains.</text>
        <dbReference type="EC" id="3.4.23.36"/>
    </reaction>
</comment>
<comment type="subcellular location">
    <subcellularLocation>
        <location evidence="9">Cell membrane</location>
        <topology evidence="9">Multi-pass membrane protein</topology>
    </subcellularLocation>
</comment>
<dbReference type="PANTHER" id="PTHR33695:SF1">
    <property type="entry name" value="LIPOPROTEIN SIGNAL PEPTIDASE"/>
    <property type="match status" value="1"/>
</dbReference>
<keyword evidence="4 9" id="KW-0812">Transmembrane</keyword>
<proteinExistence type="inferred from homology"/>
<feature type="transmembrane region" description="Helical" evidence="9">
    <location>
        <begin position="12"/>
        <end position="29"/>
    </location>
</feature>
<evidence type="ECO:0000256" key="8">
    <source>
        <dbReference type="ARBA" id="ARBA00023136"/>
    </source>
</evidence>
<evidence type="ECO:0000256" key="3">
    <source>
        <dbReference type="ARBA" id="ARBA00022670"/>
    </source>
</evidence>
<evidence type="ECO:0000256" key="2">
    <source>
        <dbReference type="ARBA" id="ARBA00022475"/>
    </source>
</evidence>
<dbReference type="PANTHER" id="PTHR33695">
    <property type="entry name" value="LIPOPROTEIN SIGNAL PEPTIDASE"/>
    <property type="match status" value="1"/>
</dbReference>
<keyword evidence="7 9" id="KW-1133">Transmembrane helix</keyword>
<evidence type="ECO:0000313" key="12">
    <source>
        <dbReference type="Proteomes" id="UP000644693"/>
    </source>
</evidence>
<evidence type="ECO:0000313" key="11">
    <source>
        <dbReference type="EMBL" id="GHD37824.1"/>
    </source>
</evidence>
<accession>A0A919CMM2</accession>
<dbReference type="EMBL" id="BMYM01000003">
    <property type="protein sequence ID" value="GHD37824.1"/>
    <property type="molecule type" value="Genomic_DNA"/>
</dbReference>
<dbReference type="EC" id="3.4.23.36" evidence="9"/>
<evidence type="ECO:0000256" key="4">
    <source>
        <dbReference type="ARBA" id="ARBA00022692"/>
    </source>
</evidence>
<keyword evidence="12" id="KW-1185">Reference proteome</keyword>
<keyword evidence="11" id="KW-0449">Lipoprotein</keyword>
<feature type="transmembrane region" description="Helical" evidence="9">
    <location>
        <begin position="73"/>
        <end position="92"/>
    </location>
</feature>
<evidence type="ECO:0000256" key="6">
    <source>
        <dbReference type="ARBA" id="ARBA00022801"/>
    </source>
</evidence>
<sequence length="175" mass="19179">MNGDSTPNGLRVLPWFGLAILVIVLDQYSKQLASSLLDYARPVEVFSWFDLTLQHNSGAAFSFLAQAGGWQRWFFSGIAVVISVGLSVWLVRLPREQRLLALSLALILGGAIGNLWDRLALGYVVDFISVHYAGSYFPAFNIADAAITTGAALMLLESFLTRPGRETDPSLEDDQ</sequence>
<evidence type="ECO:0000256" key="7">
    <source>
        <dbReference type="ARBA" id="ARBA00022989"/>
    </source>
</evidence>
<name>A0A919CMM2_9GAMM</name>
<feature type="active site" evidence="9">
    <location>
        <position position="126"/>
    </location>
</feature>
<reference evidence="11" key="2">
    <citation type="submission" date="2020-09" db="EMBL/GenBank/DDBJ databases">
        <authorList>
            <person name="Sun Q."/>
            <person name="Kim S."/>
        </authorList>
    </citation>
    <scope>NUCLEOTIDE SEQUENCE</scope>
    <source>
        <strain evidence="11">KCTC 23430</strain>
    </source>
</reference>
<keyword evidence="2 9" id="KW-1003">Cell membrane</keyword>
<keyword evidence="6 9" id="KW-0378">Hydrolase</keyword>
<dbReference type="GO" id="GO:0005886">
    <property type="term" value="C:plasma membrane"/>
    <property type="evidence" value="ECO:0007669"/>
    <property type="project" value="UniProtKB-SubCell"/>
</dbReference>
<dbReference type="AlphaFoldDB" id="A0A919CMM2"/>
<keyword evidence="5 9" id="KW-0064">Aspartyl protease</keyword>
<gene>
    <name evidence="9 11" type="primary">lspA</name>
    <name evidence="11" type="ORF">GCM10007053_27350</name>
</gene>
<feature type="transmembrane region" description="Helical" evidence="9">
    <location>
        <begin position="136"/>
        <end position="156"/>
    </location>
</feature>
<dbReference type="Proteomes" id="UP000644693">
    <property type="component" value="Unassembled WGS sequence"/>
</dbReference>